<dbReference type="SMART" id="SM00582">
    <property type="entry name" value="RPR"/>
    <property type="match status" value="1"/>
</dbReference>
<dbReference type="EMBL" id="JAKMXF010000365">
    <property type="protein sequence ID" value="KAI6645657.1"/>
    <property type="molecule type" value="Genomic_DNA"/>
</dbReference>
<dbReference type="Gene3D" id="6.10.250.2560">
    <property type="match status" value="1"/>
</dbReference>
<feature type="domain" description="CID" evidence="1">
    <location>
        <begin position="4"/>
        <end position="136"/>
    </location>
</feature>
<accession>A0AAV7J8K4</accession>
<proteinExistence type="predicted"/>
<dbReference type="Pfam" id="PF16566">
    <property type="entry name" value="CREPT"/>
    <property type="match status" value="1"/>
</dbReference>
<reference evidence="2 3" key="1">
    <citation type="journal article" date="2023" name="BMC Biol.">
        <title>The compact genome of the sponge Oopsacas minuta (Hexactinellida) is lacking key metazoan core genes.</title>
        <authorList>
            <person name="Santini S."/>
            <person name="Schenkelaars Q."/>
            <person name="Jourda C."/>
            <person name="Duchesne M."/>
            <person name="Belahbib H."/>
            <person name="Rocher C."/>
            <person name="Selva M."/>
            <person name="Riesgo A."/>
            <person name="Vervoort M."/>
            <person name="Leys S.P."/>
            <person name="Kodjabachian L."/>
            <person name="Le Bivic A."/>
            <person name="Borchiellini C."/>
            <person name="Claverie J.M."/>
            <person name="Renard E."/>
        </authorList>
    </citation>
    <scope>NUCLEOTIDE SEQUENCE [LARGE SCALE GENOMIC DNA]</scope>
    <source>
        <strain evidence="2">SPO-2</strain>
    </source>
</reference>
<name>A0AAV7J8K4_9METZ</name>
<evidence type="ECO:0000313" key="2">
    <source>
        <dbReference type="EMBL" id="KAI6645657.1"/>
    </source>
</evidence>
<dbReference type="Proteomes" id="UP001165289">
    <property type="component" value="Unassembled WGS sequence"/>
</dbReference>
<dbReference type="SUPFAM" id="SSF48464">
    <property type="entry name" value="ENTH/VHS domain"/>
    <property type="match status" value="1"/>
</dbReference>
<dbReference type="GO" id="GO:0031124">
    <property type="term" value="P:mRNA 3'-end processing"/>
    <property type="evidence" value="ECO:0007669"/>
    <property type="project" value="TreeGrafter"/>
</dbReference>
<dbReference type="InterPro" id="IPR006569">
    <property type="entry name" value="CID_dom"/>
</dbReference>
<dbReference type="PANTHER" id="PTHR12460:SF0">
    <property type="entry name" value="CID DOMAIN-CONTAINING PROTEIN-RELATED"/>
    <property type="match status" value="1"/>
</dbReference>
<dbReference type="PROSITE" id="PS51391">
    <property type="entry name" value="CID"/>
    <property type="match status" value="1"/>
</dbReference>
<dbReference type="Pfam" id="PF04818">
    <property type="entry name" value="CID"/>
    <property type="match status" value="1"/>
</dbReference>
<dbReference type="PANTHER" id="PTHR12460">
    <property type="entry name" value="CYCLIN-DEPENDENT KINASE INHIBITOR-RELATED PROTEIN"/>
    <property type="match status" value="1"/>
</dbReference>
<keyword evidence="3" id="KW-1185">Reference proteome</keyword>
<dbReference type="Gene3D" id="1.25.40.90">
    <property type="match status" value="1"/>
</dbReference>
<sequence length="312" mass="35773">MSSHERFSSSALDHRLRDLTNSQHSIEALSVWVVKHRKHARTAVEIWLKEICKARPSRKLTLLFLSNDIVQNSRKKGTELNREFTKVMYKALQISYKEEDLQLTQGIQRLVSIWEERSTFPSDLLQRFRSLDSQYAKLAKDHPPAPQDTGRGLDALRPTREAPEYSELISALHSSEHQPSGDVNTQQEISNLVSVFQDSPVLAEVGDREEIELLLIRFDHTATLIKSYTQQLQRELEEKQQLQEMLIAFLSTQKLQSDHAIEKLQEQQSRLDHVSIVHEELVSHIANLPDLSLPAYKSGLDPLPSVGDLFQN</sequence>
<gene>
    <name evidence="2" type="ORF">LOD99_12920</name>
</gene>
<evidence type="ECO:0000313" key="3">
    <source>
        <dbReference type="Proteomes" id="UP001165289"/>
    </source>
</evidence>
<comment type="caution">
    <text evidence="2">The sequence shown here is derived from an EMBL/GenBank/DDBJ whole genome shotgun (WGS) entry which is preliminary data.</text>
</comment>
<dbReference type="InterPro" id="IPR032337">
    <property type="entry name" value="RPRD1A/B_C"/>
</dbReference>
<evidence type="ECO:0000259" key="1">
    <source>
        <dbReference type="PROSITE" id="PS51391"/>
    </source>
</evidence>
<dbReference type="AlphaFoldDB" id="A0AAV7J8K4"/>
<organism evidence="2 3">
    <name type="scientific">Oopsacas minuta</name>
    <dbReference type="NCBI Taxonomy" id="111878"/>
    <lineage>
        <taxon>Eukaryota</taxon>
        <taxon>Metazoa</taxon>
        <taxon>Porifera</taxon>
        <taxon>Hexactinellida</taxon>
        <taxon>Hexasterophora</taxon>
        <taxon>Lyssacinosida</taxon>
        <taxon>Leucopsacidae</taxon>
        <taxon>Oopsacas</taxon>
    </lineage>
</organism>
<protein>
    <submittedName>
        <fullName evidence="2">Regulation of nuclear pre-mRNA domain-containing protein 1B-like isoform X2</fullName>
    </submittedName>
</protein>
<dbReference type="InterPro" id="IPR008942">
    <property type="entry name" value="ENTH_VHS"/>
</dbReference>
<dbReference type="GO" id="GO:0000993">
    <property type="term" value="F:RNA polymerase II complex binding"/>
    <property type="evidence" value="ECO:0007669"/>
    <property type="project" value="TreeGrafter"/>
</dbReference>